<name>A0A7Y5Z5N6_9PSED</name>
<dbReference type="NCBIfam" id="TIGR01646">
    <property type="entry name" value="vgr_GE"/>
    <property type="match status" value="1"/>
</dbReference>
<evidence type="ECO:0000313" key="6">
    <source>
        <dbReference type="EMBL" id="NUT87530.1"/>
    </source>
</evidence>
<evidence type="ECO:0000256" key="2">
    <source>
        <dbReference type="ARBA" id="ARBA00005558"/>
    </source>
</evidence>
<dbReference type="SUPFAM" id="SSF69279">
    <property type="entry name" value="Phage tail proteins"/>
    <property type="match status" value="2"/>
</dbReference>
<dbReference type="InterPro" id="IPR037026">
    <property type="entry name" value="Vgr_OB-fold_dom_sf"/>
</dbReference>
<dbReference type="Gene3D" id="4.10.220.110">
    <property type="match status" value="1"/>
</dbReference>
<dbReference type="Pfam" id="PF04717">
    <property type="entry name" value="Phage_base_V"/>
    <property type="match status" value="1"/>
</dbReference>
<evidence type="ECO:0000259" key="4">
    <source>
        <dbReference type="Pfam" id="PF04717"/>
    </source>
</evidence>
<dbReference type="InterPro" id="IPR006531">
    <property type="entry name" value="Gp5/Vgr_OB"/>
</dbReference>
<proteinExistence type="inferred from homology"/>
<dbReference type="NCBIfam" id="TIGR03361">
    <property type="entry name" value="VI_Rhs_Vgr"/>
    <property type="match status" value="1"/>
</dbReference>
<dbReference type="Pfam" id="PF22178">
    <property type="entry name" value="Gp5_trimer_C"/>
    <property type="match status" value="1"/>
</dbReference>
<dbReference type="InterPro" id="IPR017847">
    <property type="entry name" value="T6SS_RhsGE_Vgr_subset"/>
</dbReference>
<dbReference type="PANTHER" id="PTHR32305">
    <property type="match status" value="1"/>
</dbReference>
<comment type="subcellular location">
    <subcellularLocation>
        <location evidence="1">Secreted</location>
    </subcellularLocation>
</comment>
<comment type="caution">
    <text evidence="6">The sequence shown here is derived from an EMBL/GenBank/DDBJ whole genome shotgun (WGS) entry which is preliminary data.</text>
</comment>
<dbReference type="Gene3D" id="2.40.50.230">
    <property type="entry name" value="Gp5 N-terminal domain"/>
    <property type="match status" value="1"/>
</dbReference>
<evidence type="ECO:0000256" key="1">
    <source>
        <dbReference type="ARBA" id="ARBA00004613"/>
    </source>
</evidence>
<dbReference type="SUPFAM" id="SSF69255">
    <property type="entry name" value="gp5 N-terminal domain-like"/>
    <property type="match status" value="1"/>
</dbReference>
<comment type="similarity">
    <text evidence="2">Belongs to the VgrG protein family.</text>
</comment>
<dbReference type="RefSeq" id="WP_175362793.1">
    <property type="nucleotide sequence ID" value="NZ_JABFMR010000010.1"/>
</dbReference>
<accession>A0A7Y5Z5N6</accession>
<dbReference type="Gene3D" id="3.55.50.10">
    <property type="entry name" value="Baseplate protein-like domains"/>
    <property type="match status" value="1"/>
</dbReference>
<dbReference type="InterPro" id="IPR006533">
    <property type="entry name" value="T6SS_Vgr_RhsGE"/>
</dbReference>
<evidence type="ECO:0000313" key="7">
    <source>
        <dbReference type="Proteomes" id="UP000536720"/>
    </source>
</evidence>
<dbReference type="InterPro" id="IPR050708">
    <property type="entry name" value="T6SS_VgrG/RHS"/>
</dbReference>
<feature type="domain" description="Gp5/Type VI secretion system Vgr C-terminal trimerisation" evidence="5">
    <location>
        <begin position="475"/>
        <end position="580"/>
    </location>
</feature>
<dbReference type="Proteomes" id="UP000536720">
    <property type="component" value="Unassembled WGS sequence"/>
</dbReference>
<evidence type="ECO:0000256" key="3">
    <source>
        <dbReference type="ARBA" id="ARBA00022525"/>
    </source>
</evidence>
<evidence type="ECO:0000259" key="5">
    <source>
        <dbReference type="Pfam" id="PF22178"/>
    </source>
</evidence>
<dbReference type="Gene3D" id="2.30.110.50">
    <property type="match status" value="1"/>
</dbReference>
<gene>
    <name evidence="6" type="primary">tssI</name>
    <name evidence="6" type="ORF">HNO91_13930</name>
</gene>
<sequence length="698" mass="77183">MPAPSTAQFRFTIDSLPHEFGVLAFEGTEAISRPFQFRIRLVSELAGLALERFLHHPAFLAFDTLGNGIHGQIADFAVGESGQRLTHYHATLVPRLSSLDLAFNRRIFQRQTVRQIITEVLKLQGLLEDAFRFQLGPTEYPPRDYCTQYEESDLAFIQRLCEEEGWHYHFEHGPQRHVLVFGDDQSRFRSLPPTPFVPDSAMVADEPTIRTFSVRVRGATSRVTRRDHDFEKPRLTLEGASRHKPFGEEGAQPDREDYAYAPGRFLTLAQGRQAALRALQRRQRDTCVAEGASNQPVLVSGHFMKLENHGRACWNQRWLLTWLRHEGSQPQVLEDAIGDVGKGNPEQGYGNRFKAIPWDVFYRPSVRHRRPLLVSETATVSGPQGSEIHCDEYGRVKVRFHWDRAEGNPERSSCWVRVATGWAGDGFGTQLIPRVGMEVVVTFLAGDPDQPLITGCVPNQANPVPHGLPLNDTRSVFKSRSSPGGGGSNELHIEDRKGAERIYLRAERDLFANVRNDHTLEIGRDQRITLAGQRYSEVRGEEHHTVGGHRVTQLDADDFLNINGSFHAQAGETLVIRAGQVLQLECAGALTVKSGSQLTLEGGGHFLRIGADGIFSSIAVEQGGGPGPGAALRYKPARRPGETDEPEVGHAGTSTGVVAISEATTGPPAGRSPLSIGVLCKRCFQQAQAQAKGLAPRL</sequence>
<dbReference type="InterPro" id="IPR054030">
    <property type="entry name" value="Gp5_Vgr_C"/>
</dbReference>
<feature type="domain" description="Gp5/Type VI secretion system Vgr protein OB-fold" evidence="4">
    <location>
        <begin position="392"/>
        <end position="457"/>
    </location>
</feature>
<dbReference type="GO" id="GO:0005576">
    <property type="term" value="C:extracellular region"/>
    <property type="evidence" value="ECO:0007669"/>
    <property type="project" value="UniProtKB-SubCell"/>
</dbReference>
<protein>
    <submittedName>
        <fullName evidence="6">Type VI secretion system tip protein VgrG</fullName>
    </submittedName>
</protein>
<dbReference type="SUPFAM" id="SSF69349">
    <property type="entry name" value="Phage fibre proteins"/>
    <property type="match status" value="1"/>
</dbReference>
<keyword evidence="3" id="KW-0964">Secreted</keyword>
<reference evidence="6 7" key="1">
    <citation type="journal article" date="2020" name="Front. Plant Sci.">
        <title>Isolation of Rhizosphere Bacteria That Improve Quality and Water Stress Tolerance in Greenhouse Ornamentals.</title>
        <authorList>
            <person name="Nordstedt N.P."/>
            <person name="Jones M.L."/>
        </authorList>
    </citation>
    <scope>NUCLEOTIDE SEQUENCE [LARGE SCALE GENOMIC DNA]</scope>
    <source>
        <strain evidence="6 7">C7D2</strain>
    </source>
</reference>
<dbReference type="PANTHER" id="PTHR32305:SF15">
    <property type="entry name" value="PROTEIN RHSA-RELATED"/>
    <property type="match status" value="1"/>
</dbReference>
<dbReference type="EMBL" id="JABFMR010000010">
    <property type="protein sequence ID" value="NUT87530.1"/>
    <property type="molecule type" value="Genomic_DNA"/>
</dbReference>
<organism evidence="6 7">
    <name type="scientific">Pseudomonas corrugata</name>
    <dbReference type="NCBI Taxonomy" id="47879"/>
    <lineage>
        <taxon>Bacteria</taxon>
        <taxon>Pseudomonadati</taxon>
        <taxon>Pseudomonadota</taxon>
        <taxon>Gammaproteobacteria</taxon>
        <taxon>Pseudomonadales</taxon>
        <taxon>Pseudomonadaceae</taxon>
        <taxon>Pseudomonas</taxon>
    </lineage>
</organism>
<dbReference type="Pfam" id="PF05954">
    <property type="entry name" value="Phage_GPD"/>
    <property type="match status" value="1"/>
</dbReference>
<dbReference type="AlphaFoldDB" id="A0A7Y5Z5N6"/>